<dbReference type="Proteomes" id="UP000815325">
    <property type="component" value="Unassembled WGS sequence"/>
</dbReference>
<gene>
    <name evidence="2" type="ORF">DUNSADRAFT_16371</name>
</gene>
<protein>
    <submittedName>
        <fullName evidence="2">Uncharacterized protein</fullName>
    </submittedName>
</protein>
<dbReference type="PANTHER" id="PTHR21494">
    <property type="entry name" value="ACTIVATING SIGNAL COINTEGRATOR 1 COMPLEX SUBUNIT 2 ASC-1 COMPLEX SUBUNIT P100"/>
    <property type="match status" value="1"/>
</dbReference>
<dbReference type="InterPro" id="IPR052586">
    <property type="entry name" value="ASCC2"/>
</dbReference>
<organism evidence="2 3">
    <name type="scientific">Dunaliella salina</name>
    <name type="common">Green alga</name>
    <name type="synonym">Protococcus salinus</name>
    <dbReference type="NCBI Taxonomy" id="3046"/>
    <lineage>
        <taxon>Eukaryota</taxon>
        <taxon>Viridiplantae</taxon>
        <taxon>Chlorophyta</taxon>
        <taxon>core chlorophytes</taxon>
        <taxon>Chlorophyceae</taxon>
        <taxon>CS clade</taxon>
        <taxon>Chlamydomonadales</taxon>
        <taxon>Dunaliellaceae</taxon>
        <taxon>Dunaliella</taxon>
    </lineage>
</organism>
<dbReference type="EMBL" id="MU070186">
    <property type="protein sequence ID" value="KAF5829243.1"/>
    <property type="molecule type" value="Genomic_DNA"/>
</dbReference>
<accession>A0ABZ3KJ95</accession>
<evidence type="ECO:0000313" key="3">
    <source>
        <dbReference type="Proteomes" id="UP000815325"/>
    </source>
</evidence>
<reference evidence="2" key="1">
    <citation type="submission" date="2017-08" db="EMBL/GenBank/DDBJ databases">
        <authorList>
            <person name="Polle J.E."/>
            <person name="Barry K."/>
            <person name="Cushman J."/>
            <person name="Schmutz J."/>
            <person name="Tran D."/>
            <person name="Hathwaick L.T."/>
            <person name="Yim W.C."/>
            <person name="Jenkins J."/>
            <person name="Mckie-Krisberg Z.M."/>
            <person name="Prochnik S."/>
            <person name="Lindquist E."/>
            <person name="Dockter R.B."/>
            <person name="Adam C."/>
            <person name="Molina H."/>
            <person name="Bunkerborg J."/>
            <person name="Jin E."/>
            <person name="Buchheim M."/>
            <person name="Magnuson J."/>
        </authorList>
    </citation>
    <scope>NUCLEOTIDE SEQUENCE</scope>
    <source>
        <strain evidence="2">CCAP 19/18</strain>
    </source>
</reference>
<feature type="region of interest" description="Disordered" evidence="1">
    <location>
        <begin position="469"/>
        <end position="491"/>
    </location>
</feature>
<proteinExistence type="predicted"/>
<dbReference type="PANTHER" id="PTHR21494:SF0">
    <property type="entry name" value="ACTIVATING SIGNAL COINTEGRATOR 1 COMPLEX SUBUNIT 2"/>
    <property type="match status" value="1"/>
</dbReference>
<evidence type="ECO:0000313" key="2">
    <source>
        <dbReference type="EMBL" id="KAF5829243.1"/>
    </source>
</evidence>
<name>A0ABZ3KJ95_DUNSA</name>
<comment type="caution">
    <text evidence="2">The sequence shown here is derived from an EMBL/GenBank/DDBJ whole genome shotgun (WGS) entry which is preliminary data.</text>
</comment>
<feature type="non-terminal residue" evidence="2">
    <location>
        <position position="529"/>
    </location>
</feature>
<dbReference type="Gene3D" id="1.10.8.10">
    <property type="entry name" value="DNA helicase RuvA subunit, C-terminal domain"/>
    <property type="match status" value="1"/>
</dbReference>
<keyword evidence="3" id="KW-1185">Reference proteome</keyword>
<sequence>HTHNGCRQIWACCAPKQTCSQLSQNDAFRFNLSPTLKHGDYKQDQCPVPESITLQVQLISADLGHLLKQDAKSFWSTVLNDASLHVCIDSYLRFKRRGHDNRADDVQGSSAAEQQLARRVFMVLMRMVTSSENGKGAPTDTERARYIYDRWLLDVPKLLDVAALYGPANPRLVNQFLNSVFMLQPQYKGDVQGIVPPLVANLGSVLQQATAATRTASRGDAGALASLCDDGTYVLDVCATLGAFVTCYPAGAALLLAPGPGSLIGALTEVHDQLLPLLLRHIKSSAPAPSAAASSSTSSVQTAQQDLQLLRSHLAQLGPGLQRLTFQLLTNAYLRNHGSLASGAAGTSSSSGIDHQAAEERGNELMAVIMSVAAPAMFEEDGPSTAAAGGPGSEPQLLQDMQRRLRLDVEVMGALRKGALVLDDTQLEYLLALLGSDRNKAEATLKATSAAGPSTSYASTSTSVAVGAGASSSGTSAAAGGAGPSTSSASSLPADAAAKVAQIKEVMGDAFGDGFLHACLHAYNWDPEQ</sequence>
<evidence type="ECO:0000256" key="1">
    <source>
        <dbReference type="SAM" id="MobiDB-lite"/>
    </source>
</evidence>
<feature type="non-terminal residue" evidence="2">
    <location>
        <position position="1"/>
    </location>
</feature>